<reference evidence="2" key="4">
    <citation type="submission" date="2021-02" db="EMBL/GenBank/DDBJ databases">
        <title>Aspergillus luchuensis mut. kawachii IFO 4304 genome sequence.</title>
        <authorList>
            <person name="Mori K."/>
            <person name="Kadooka C."/>
            <person name="Goto M."/>
            <person name="Futagami T."/>
        </authorList>
    </citation>
    <scope>NUCLEOTIDE SEQUENCE</scope>
    <source>
        <strain evidence="2">IFO 4308</strain>
    </source>
</reference>
<organism evidence="3 4">
    <name type="scientific">Aspergillus kawachii</name>
    <name type="common">White koji mold</name>
    <name type="synonym">Aspergillus awamori var. kawachi</name>
    <dbReference type="NCBI Taxonomy" id="1069201"/>
    <lineage>
        <taxon>Eukaryota</taxon>
        <taxon>Fungi</taxon>
        <taxon>Dikarya</taxon>
        <taxon>Ascomycota</taxon>
        <taxon>Pezizomycotina</taxon>
        <taxon>Eurotiomycetes</taxon>
        <taxon>Eurotiomycetidae</taxon>
        <taxon>Eurotiales</taxon>
        <taxon>Aspergillaceae</taxon>
        <taxon>Aspergillus</taxon>
        <taxon>Aspergillus subgen. Circumdati</taxon>
    </lineage>
</organism>
<reference evidence="2" key="3">
    <citation type="submission" date="2021-01" db="EMBL/GenBank/DDBJ databases">
        <authorList>
            <consortium name="Aspergillus luchuensis mut. kawachii IFO 4304 genome sequencing consortium"/>
            <person name="Kazuki M."/>
            <person name="Futagami T."/>
        </authorList>
    </citation>
    <scope>NUCLEOTIDE SEQUENCE</scope>
    <source>
        <strain evidence="2">IFO 4308</strain>
    </source>
</reference>
<dbReference type="RefSeq" id="XP_041545344.1">
    <property type="nucleotide sequence ID" value="XM_041691906.1"/>
</dbReference>
<protein>
    <submittedName>
        <fullName evidence="3">Uncharacterized protein</fullName>
    </submittedName>
</protein>
<dbReference type="EMBL" id="BCWF01000016">
    <property type="protein sequence ID" value="GAT22751.1"/>
    <property type="molecule type" value="Genomic_DNA"/>
</dbReference>
<accession>A0A146FBA0</accession>
<evidence type="ECO:0000313" key="5">
    <source>
        <dbReference type="Proteomes" id="UP000661280"/>
    </source>
</evidence>
<dbReference type="VEuPathDB" id="FungiDB:ASPFODRAFT_201932"/>
<dbReference type="EMBL" id="AP024429">
    <property type="protein sequence ID" value="BCS01582.1"/>
    <property type="molecule type" value="Genomic_DNA"/>
</dbReference>
<reference evidence="4" key="2">
    <citation type="submission" date="2016-02" db="EMBL/GenBank/DDBJ databases">
        <title>Genome sequencing of Aspergillus luchuensis NBRC 4314.</title>
        <authorList>
            <person name="Yamada O."/>
        </authorList>
    </citation>
    <scope>NUCLEOTIDE SEQUENCE [LARGE SCALE GENOMIC DNA]</scope>
    <source>
        <strain evidence="4">RIB 2604</strain>
    </source>
</reference>
<feature type="signal peptide" evidence="1">
    <location>
        <begin position="1"/>
        <end position="20"/>
    </location>
</feature>
<dbReference type="GeneID" id="64962903"/>
<evidence type="ECO:0000313" key="4">
    <source>
        <dbReference type="Proteomes" id="UP000075230"/>
    </source>
</evidence>
<feature type="chain" id="PRO_5042682405" evidence="1">
    <location>
        <begin position="21"/>
        <end position="108"/>
    </location>
</feature>
<reference evidence="3 4" key="1">
    <citation type="journal article" date="2016" name="DNA Res.">
        <title>Genome sequence of Aspergillus luchuensis NBRC 4314.</title>
        <authorList>
            <person name="Yamada O."/>
            <person name="Machida M."/>
            <person name="Hosoyama A."/>
            <person name="Goto M."/>
            <person name="Takahashi T."/>
            <person name="Futagami T."/>
            <person name="Yamagata Y."/>
            <person name="Takeuchi M."/>
            <person name="Kobayashi T."/>
            <person name="Koike H."/>
            <person name="Abe K."/>
            <person name="Asai K."/>
            <person name="Arita M."/>
            <person name="Fujita N."/>
            <person name="Fukuda K."/>
            <person name="Higa K."/>
            <person name="Horikawa H."/>
            <person name="Ishikawa T."/>
            <person name="Jinno K."/>
            <person name="Kato Y."/>
            <person name="Kirimura K."/>
            <person name="Mizutani O."/>
            <person name="Nakasone K."/>
            <person name="Sano M."/>
            <person name="Shiraishi Y."/>
            <person name="Tsukahara M."/>
            <person name="Gomi K."/>
        </authorList>
    </citation>
    <scope>NUCLEOTIDE SEQUENCE [LARGE SCALE GENOMIC DNA]</scope>
    <source>
        <strain evidence="3 4">RIB 2604</strain>
    </source>
</reference>
<dbReference type="KEGG" id="aluc:AKAW2_51923S"/>
<dbReference type="AlphaFoldDB" id="A0A146FBA0"/>
<dbReference type="Proteomes" id="UP000075230">
    <property type="component" value="Unassembled WGS sequence"/>
</dbReference>
<evidence type="ECO:0000313" key="3">
    <source>
        <dbReference type="EMBL" id="GAT22751.1"/>
    </source>
</evidence>
<evidence type="ECO:0000256" key="1">
    <source>
        <dbReference type="SAM" id="SignalP"/>
    </source>
</evidence>
<gene>
    <name evidence="2" type="ORF">AKAW2_51923S</name>
    <name evidence="3" type="ORF">RIB2604_01601660</name>
</gene>
<dbReference type="OrthoDB" id="4503345at2759"/>
<keyword evidence="1" id="KW-0732">Signal</keyword>
<dbReference type="Proteomes" id="UP000661280">
    <property type="component" value="Chromosome 5"/>
</dbReference>
<name>A0A146FBA0_ASPKA</name>
<sequence>MKLVSTLVTGAFALAVSVQAGDCTAGMNYCADVLEDINYQKYSSQILAAKYSSVGSGAVDVVNYLNPLSPAGFLFHCEANGDITLQEICAVGCVNAGAGNNDYCRWGV</sequence>
<keyword evidence="5" id="KW-1185">Reference proteome</keyword>
<evidence type="ECO:0000313" key="2">
    <source>
        <dbReference type="EMBL" id="BCS01582.1"/>
    </source>
</evidence>
<proteinExistence type="predicted"/>